<sequence length="150" mass="16314">VTFPTKASNQNFIIFLELKTGNTAVAQNKGCYFLAILDQLLSLYLYLHFFQDNSLGMGSSSKGVGFQGSTQVGLLVLLVMPFLIPSMAAKLPGIRETTTPRMHCAAASGRQAGLALCLLCDMRWPLAVPCRQCRSLPTPPRWLPAVGQVQ</sequence>
<proteinExistence type="predicted"/>
<organism evidence="2 3">
    <name type="scientific">Gopherus evgoodei</name>
    <name type="common">Goodes thornscrub tortoise</name>
    <dbReference type="NCBI Taxonomy" id="1825980"/>
    <lineage>
        <taxon>Eukaryota</taxon>
        <taxon>Metazoa</taxon>
        <taxon>Chordata</taxon>
        <taxon>Craniata</taxon>
        <taxon>Vertebrata</taxon>
        <taxon>Euteleostomi</taxon>
        <taxon>Archelosauria</taxon>
        <taxon>Testudinata</taxon>
        <taxon>Testudines</taxon>
        <taxon>Cryptodira</taxon>
        <taxon>Durocryptodira</taxon>
        <taxon>Testudinoidea</taxon>
        <taxon>Testudinidae</taxon>
        <taxon>Gopherus</taxon>
    </lineage>
</organism>
<protein>
    <submittedName>
        <fullName evidence="2">Uncharacterized protein</fullName>
    </submittedName>
</protein>
<evidence type="ECO:0000313" key="3">
    <source>
        <dbReference type="Proteomes" id="UP000694390"/>
    </source>
</evidence>
<reference evidence="2" key="2">
    <citation type="submission" date="2025-08" db="UniProtKB">
        <authorList>
            <consortium name="Ensembl"/>
        </authorList>
    </citation>
    <scope>IDENTIFICATION</scope>
</reference>
<evidence type="ECO:0000313" key="2">
    <source>
        <dbReference type="Ensembl" id="ENSGEVP00005015114.1"/>
    </source>
</evidence>
<name>A0A8C4WHJ0_9SAUR</name>
<dbReference type="GeneTree" id="ENSGT01040000240833"/>
<accession>A0A8C4WHJ0</accession>
<keyword evidence="1" id="KW-0812">Transmembrane</keyword>
<reference evidence="2" key="1">
    <citation type="submission" date="2019-06" db="EMBL/GenBank/DDBJ databases">
        <title>G10K-VGP Goodes thornscrub tortoise genome, primary haplotype.</title>
        <authorList>
            <person name="Murphy B."/>
            <person name="Edwards T."/>
            <person name="Rhie A."/>
            <person name="Koren S."/>
            <person name="Phillippy A."/>
            <person name="Fedrigo O."/>
            <person name="Haase B."/>
            <person name="Mountcastle J."/>
            <person name="Lewin H."/>
            <person name="Damas J."/>
            <person name="Howe K."/>
            <person name="Formenti G."/>
            <person name="Myers G."/>
            <person name="Durbin R."/>
            <person name="Jarvis E.D."/>
        </authorList>
    </citation>
    <scope>NUCLEOTIDE SEQUENCE [LARGE SCALE GENOMIC DNA]</scope>
</reference>
<dbReference type="Ensembl" id="ENSGEVT00005015873.1">
    <property type="protein sequence ID" value="ENSGEVP00005015114.1"/>
    <property type="gene ID" value="ENSGEVG00005010746.1"/>
</dbReference>
<keyword evidence="3" id="KW-1185">Reference proteome</keyword>
<reference evidence="2" key="3">
    <citation type="submission" date="2025-09" db="UniProtKB">
        <authorList>
            <consortium name="Ensembl"/>
        </authorList>
    </citation>
    <scope>IDENTIFICATION</scope>
</reference>
<dbReference type="AlphaFoldDB" id="A0A8C4WHJ0"/>
<keyword evidence="1" id="KW-1133">Transmembrane helix</keyword>
<feature type="transmembrane region" description="Helical" evidence="1">
    <location>
        <begin position="31"/>
        <end position="50"/>
    </location>
</feature>
<dbReference type="OrthoDB" id="9591445at2759"/>
<keyword evidence="1" id="KW-0472">Membrane</keyword>
<evidence type="ECO:0000256" key="1">
    <source>
        <dbReference type="SAM" id="Phobius"/>
    </source>
</evidence>
<dbReference type="Proteomes" id="UP000694390">
    <property type="component" value="Chromosome 6"/>
</dbReference>
<feature type="transmembrane region" description="Helical" evidence="1">
    <location>
        <begin position="70"/>
        <end position="91"/>
    </location>
</feature>